<dbReference type="InterPro" id="IPR029498">
    <property type="entry name" value="HeLo_dom"/>
</dbReference>
<dbReference type="Pfam" id="PF17046">
    <property type="entry name" value="Ses_B"/>
    <property type="match status" value="1"/>
</dbReference>
<dbReference type="Gene3D" id="1.20.120.1020">
    <property type="entry name" value="Prion-inhibition and propagation, HeLo domain"/>
    <property type="match status" value="1"/>
</dbReference>
<reference evidence="3 4" key="1">
    <citation type="journal article" date="2019" name="Sci. Rep.">
        <title>A multi-omics analysis of the grapevine pathogen Lasiodiplodia theobromae reveals that temperature affects the expression of virulence- and pathogenicity-related genes.</title>
        <authorList>
            <person name="Felix C."/>
            <person name="Meneses R."/>
            <person name="Goncalves M.F.M."/>
            <person name="Tilleman L."/>
            <person name="Duarte A.S."/>
            <person name="Jorrin-Novo J.V."/>
            <person name="Van de Peer Y."/>
            <person name="Deforce D."/>
            <person name="Van Nieuwerburgh F."/>
            <person name="Esteves A.C."/>
            <person name="Alves A."/>
        </authorList>
    </citation>
    <scope>NUCLEOTIDE SEQUENCE [LARGE SCALE GENOMIC DNA]</scope>
    <source>
        <strain evidence="3 4">LA-SOL3</strain>
    </source>
</reference>
<dbReference type="AlphaFoldDB" id="A0A5N5DE52"/>
<evidence type="ECO:0000259" key="2">
    <source>
        <dbReference type="Pfam" id="PF17046"/>
    </source>
</evidence>
<keyword evidence="4" id="KW-1185">Reference proteome</keyword>
<proteinExistence type="predicted"/>
<protein>
    <submittedName>
        <fullName evidence="3">Heterokaryon incompatibility protein S</fullName>
    </submittedName>
</protein>
<dbReference type="InterPro" id="IPR038305">
    <property type="entry name" value="HeLo_sf"/>
</dbReference>
<comment type="caution">
    <text evidence="3">The sequence shown here is derived from an EMBL/GenBank/DDBJ whole genome shotgun (WGS) entry which is preliminary data.</text>
</comment>
<evidence type="ECO:0000313" key="4">
    <source>
        <dbReference type="Proteomes" id="UP000325902"/>
    </source>
</evidence>
<gene>
    <name evidence="3" type="primary">het-S_1</name>
    <name evidence="3" type="ORF">DBV05_g5349</name>
</gene>
<dbReference type="OrthoDB" id="20872at2759"/>
<dbReference type="Proteomes" id="UP000325902">
    <property type="component" value="Unassembled WGS sequence"/>
</dbReference>
<sequence length="251" mass="28056">MEIPGLAIGALGLAGLFNNAVDCFEFVQLGRNFGRDFGTSQLQLDNARLRLSRWGEFVCIQENEGKFPPDALQQVRQTIGQILYLFAQAEEVSNRFKKKAGPATELATYDPDTDMERQMLVLHEHMRSLAQARQKKVGLTRKTKWALYERKHFKTLLESIKALLDDLEKLLPANQFTQSSLCDEEVSSMGAQVDLPLLESVAANQDPGLHKAVKKVLVEREQRATVIFSGNDNRGFQFGHNSGSISGITFA</sequence>
<dbReference type="PANTHER" id="PTHR37542">
    <property type="entry name" value="HELO DOMAIN-CONTAINING PROTEIN-RELATED"/>
    <property type="match status" value="1"/>
</dbReference>
<dbReference type="EMBL" id="VCHE01000027">
    <property type="protein sequence ID" value="KAB2576049.1"/>
    <property type="molecule type" value="Genomic_DNA"/>
</dbReference>
<dbReference type="PANTHER" id="PTHR37542:SF3">
    <property type="entry name" value="PRION-INHIBITION AND PROPAGATION HELO DOMAIN-CONTAINING PROTEIN"/>
    <property type="match status" value="1"/>
</dbReference>
<name>A0A5N5DE52_9PEZI</name>
<organism evidence="3 4">
    <name type="scientific">Lasiodiplodia theobromae</name>
    <dbReference type="NCBI Taxonomy" id="45133"/>
    <lineage>
        <taxon>Eukaryota</taxon>
        <taxon>Fungi</taxon>
        <taxon>Dikarya</taxon>
        <taxon>Ascomycota</taxon>
        <taxon>Pezizomycotina</taxon>
        <taxon>Dothideomycetes</taxon>
        <taxon>Dothideomycetes incertae sedis</taxon>
        <taxon>Botryosphaeriales</taxon>
        <taxon>Botryosphaeriaceae</taxon>
        <taxon>Lasiodiplodia</taxon>
    </lineage>
</organism>
<evidence type="ECO:0000259" key="1">
    <source>
        <dbReference type="Pfam" id="PF14479"/>
    </source>
</evidence>
<evidence type="ECO:0000313" key="3">
    <source>
        <dbReference type="EMBL" id="KAB2576049.1"/>
    </source>
</evidence>
<accession>A0A5N5DE52</accession>
<dbReference type="Pfam" id="PF14479">
    <property type="entry name" value="HeLo"/>
    <property type="match status" value="1"/>
</dbReference>
<feature type="domain" description="Fungal death-pathway protein SesB" evidence="2">
    <location>
        <begin position="228"/>
        <end position="247"/>
    </location>
</feature>
<feature type="domain" description="Prion-inhibition and propagation HeLo" evidence="1">
    <location>
        <begin position="5"/>
        <end position="195"/>
    </location>
</feature>
<dbReference type="InterPro" id="IPR031469">
    <property type="entry name" value="SesB_dom"/>
</dbReference>